<dbReference type="InterPro" id="IPR027417">
    <property type="entry name" value="P-loop_NTPase"/>
</dbReference>
<evidence type="ECO:0000256" key="1">
    <source>
        <dbReference type="ARBA" id="ARBA00022490"/>
    </source>
</evidence>
<keyword evidence="11" id="KW-0347">Helicase</keyword>
<feature type="region of interest" description="Small ATPAse domain (RuvB-S)" evidence="9">
    <location>
        <begin position="180"/>
        <end position="250"/>
    </location>
</feature>
<dbReference type="Gene3D" id="1.10.10.10">
    <property type="entry name" value="Winged helix-like DNA-binding domain superfamily/Winged helix DNA-binding domain"/>
    <property type="match status" value="1"/>
</dbReference>
<feature type="binding site" evidence="9">
    <location>
        <position position="60"/>
    </location>
    <ligand>
        <name>ATP</name>
        <dbReference type="ChEBI" id="CHEBI:30616"/>
    </ligand>
</feature>
<gene>
    <name evidence="9 11" type="primary">ruvB</name>
    <name evidence="11" type="ORF">HY473_00240</name>
</gene>
<dbReference type="SMART" id="SM00382">
    <property type="entry name" value="AAA"/>
    <property type="match status" value="1"/>
</dbReference>
<keyword evidence="6 9" id="KW-0238">DNA-binding</keyword>
<evidence type="ECO:0000313" key="11">
    <source>
        <dbReference type="EMBL" id="MBI4132515.1"/>
    </source>
</evidence>
<dbReference type="SUPFAM" id="SSF52540">
    <property type="entry name" value="P-loop containing nucleoside triphosphate hydrolases"/>
    <property type="match status" value="1"/>
</dbReference>
<dbReference type="InterPro" id="IPR036388">
    <property type="entry name" value="WH-like_DNA-bd_sf"/>
</dbReference>
<dbReference type="EMBL" id="JACQMI010000002">
    <property type="protein sequence ID" value="MBI4132515.1"/>
    <property type="molecule type" value="Genomic_DNA"/>
</dbReference>
<dbReference type="GO" id="GO:0000400">
    <property type="term" value="F:four-way junction DNA binding"/>
    <property type="evidence" value="ECO:0007669"/>
    <property type="project" value="UniProtKB-UniRule"/>
</dbReference>
<evidence type="ECO:0000256" key="8">
    <source>
        <dbReference type="ARBA" id="ARBA00023204"/>
    </source>
</evidence>
<dbReference type="InterPro" id="IPR008824">
    <property type="entry name" value="RuvB-like_N"/>
</dbReference>
<dbReference type="GO" id="GO:0009378">
    <property type="term" value="F:four-way junction helicase activity"/>
    <property type="evidence" value="ECO:0007669"/>
    <property type="project" value="InterPro"/>
</dbReference>
<comment type="subcellular location">
    <subcellularLocation>
        <location evidence="9">Cytoplasm</location>
    </subcellularLocation>
</comment>
<dbReference type="NCBIfam" id="TIGR00635">
    <property type="entry name" value="ruvB"/>
    <property type="match status" value="1"/>
</dbReference>
<comment type="subunit">
    <text evidence="9">Homohexamer. Forms an RuvA(8)-RuvB(12)-Holliday junction (HJ) complex. HJ DNA is sandwiched between 2 RuvA tetramers; dsDNA enters through RuvA and exits via RuvB. An RuvB hexamer assembles on each DNA strand where it exits the tetramer. Each RuvB hexamer is contacted by two RuvA subunits (via domain III) on 2 adjacent RuvB subunits; this complex drives branch migration. In the full resolvosome a probable DNA-RuvA(4)-RuvB(12)-RuvC(2) complex forms which resolves the HJ.</text>
</comment>
<evidence type="ECO:0000256" key="3">
    <source>
        <dbReference type="ARBA" id="ARBA00022763"/>
    </source>
</evidence>
<dbReference type="Gene3D" id="1.10.8.60">
    <property type="match status" value="1"/>
</dbReference>
<dbReference type="GO" id="GO:0005524">
    <property type="term" value="F:ATP binding"/>
    <property type="evidence" value="ECO:0007669"/>
    <property type="project" value="UniProtKB-UniRule"/>
</dbReference>
<keyword evidence="5 9" id="KW-0067">ATP-binding</keyword>
<dbReference type="InterPro" id="IPR036390">
    <property type="entry name" value="WH_DNA-bd_sf"/>
</dbReference>
<evidence type="ECO:0000313" key="12">
    <source>
        <dbReference type="Proteomes" id="UP000756703"/>
    </source>
</evidence>
<dbReference type="NCBIfam" id="NF000868">
    <property type="entry name" value="PRK00080.1"/>
    <property type="match status" value="1"/>
</dbReference>
<feature type="binding site" evidence="9">
    <location>
        <position position="19"/>
    </location>
    <ligand>
        <name>ATP</name>
        <dbReference type="ChEBI" id="CHEBI:30616"/>
    </ligand>
</feature>
<feature type="binding site" evidence="9">
    <location>
        <position position="313"/>
    </location>
    <ligand>
        <name>DNA</name>
        <dbReference type="ChEBI" id="CHEBI:16991"/>
    </ligand>
</feature>
<reference evidence="11" key="1">
    <citation type="submission" date="2020-07" db="EMBL/GenBank/DDBJ databases">
        <title>Huge and variable diversity of episymbiotic CPR bacteria and DPANN archaea in groundwater ecosystems.</title>
        <authorList>
            <person name="He C.Y."/>
            <person name="Keren R."/>
            <person name="Whittaker M."/>
            <person name="Farag I.F."/>
            <person name="Doudna J."/>
            <person name="Cate J.H.D."/>
            <person name="Banfield J.F."/>
        </authorList>
    </citation>
    <scope>NUCLEOTIDE SEQUENCE</scope>
    <source>
        <strain evidence="11">NC_groundwater_1225_Ag_S-0.1um_56_177</strain>
    </source>
</reference>
<comment type="function">
    <text evidence="9">The RuvA-RuvB-RuvC complex processes Holliday junction (HJ) DNA during genetic recombination and DNA repair, while the RuvA-RuvB complex plays an important role in the rescue of blocked DNA replication forks via replication fork reversal (RFR). RuvA specifically binds to HJ cruciform DNA, conferring on it an open structure. The RuvB hexamer acts as an ATP-dependent pump, pulling dsDNA into and through the RuvAB complex. RuvB forms 2 homohexamers on either side of HJ DNA bound by 1 or 2 RuvA tetramers; 4 subunits per hexamer contact DNA at a time. Coordinated motions by a converter formed by DNA-disengaged RuvB subunits stimulates ATP hydrolysis and nucleotide exchange. Immobilization of the converter enables RuvB to convert the ATP-contained energy into a lever motion, pulling 2 nucleotides of DNA out of the RuvA tetramer per ATP hydrolyzed, thus driving DNA branch migration. The RuvB motors rotate together with the DNA substrate, which together with the progressing nucleotide cycle form the mechanistic basis for DNA recombination by continuous HJ branch migration. Branch migration allows RuvC to scan DNA until it finds its consensus sequence, where it cleaves and resolves cruciform DNA.</text>
</comment>
<dbReference type="InterPro" id="IPR003593">
    <property type="entry name" value="AAA+_ATPase"/>
</dbReference>
<dbReference type="PANTHER" id="PTHR42848:SF1">
    <property type="entry name" value="HOLLIDAY JUNCTION BRANCH MIGRATION COMPLEX SUBUNIT RUVB"/>
    <property type="match status" value="1"/>
</dbReference>
<dbReference type="Pfam" id="PF17864">
    <property type="entry name" value="AAA_lid_4"/>
    <property type="match status" value="1"/>
</dbReference>
<keyword evidence="7 9" id="KW-0233">DNA recombination</keyword>
<dbReference type="CDD" id="cd00009">
    <property type="entry name" value="AAA"/>
    <property type="match status" value="1"/>
</dbReference>
<feature type="binding site" evidence="9">
    <location>
        <position position="179"/>
    </location>
    <ligand>
        <name>ATP</name>
        <dbReference type="ChEBI" id="CHEBI:30616"/>
    </ligand>
</feature>
<feature type="binding site" evidence="9">
    <location>
        <position position="64"/>
    </location>
    <ligand>
        <name>Mg(2+)</name>
        <dbReference type="ChEBI" id="CHEBI:18420"/>
    </ligand>
</feature>
<evidence type="ECO:0000256" key="2">
    <source>
        <dbReference type="ARBA" id="ARBA00022741"/>
    </source>
</evidence>
<organism evidence="11 12">
    <name type="scientific">Candidatus Sungiibacteriota bacterium</name>
    <dbReference type="NCBI Taxonomy" id="2750080"/>
    <lineage>
        <taxon>Bacteria</taxon>
        <taxon>Candidatus Sungiibacteriota</taxon>
    </lineage>
</organism>
<sequence>MPSEPKQKNEDVVLDQTLRPQRWDDFIGQNTIKDNLKILIAAAKQRNETIEHVLLYGPPGLGKTSLAYLIAREVSANIRVTSGPAIERVGDLASILTNLLPGDILFIDEAHRMNKLIEEVLYPAMESRTMDIIIGKGPSARTIQLELPPFTLIAATTRIGMLSGPLRSRFGVTFRLDFYSEGDIQKIIERSAKILGIAADAEAVEITAAASRLTPRIANRLLKRVRDYAAVHGAGRVTAELAREALRLLAIDDLGLEPTDRRILETIVLKFQGGPVGLSALAAATAEEEETIEEVYEPYLMQLGFLERTPRGRIATRLAWQHLEIPFPEQPRLMNS</sequence>
<dbReference type="InterPro" id="IPR008823">
    <property type="entry name" value="RuvB_wg_C"/>
</dbReference>
<feature type="domain" description="AAA+ ATPase" evidence="10">
    <location>
        <begin position="49"/>
        <end position="182"/>
    </location>
</feature>
<feature type="binding site" evidence="9">
    <location>
        <position position="169"/>
    </location>
    <ligand>
        <name>ATP</name>
        <dbReference type="ChEBI" id="CHEBI:30616"/>
    </ligand>
</feature>
<evidence type="ECO:0000256" key="9">
    <source>
        <dbReference type="HAMAP-Rule" id="MF_00016"/>
    </source>
</evidence>
<dbReference type="InterPro" id="IPR004605">
    <property type="entry name" value="DNA_helicase_Holl-junc_RuvB"/>
</dbReference>
<feature type="region of interest" description="Head domain (RuvB-H)" evidence="9">
    <location>
        <begin position="253"/>
        <end position="336"/>
    </location>
</feature>
<dbReference type="GO" id="GO:0006281">
    <property type="term" value="P:DNA repair"/>
    <property type="evidence" value="ECO:0007669"/>
    <property type="project" value="UniProtKB-UniRule"/>
</dbReference>
<keyword evidence="3 9" id="KW-0227">DNA damage</keyword>
<evidence type="ECO:0000256" key="7">
    <source>
        <dbReference type="ARBA" id="ARBA00023172"/>
    </source>
</evidence>
<feature type="binding site" evidence="9">
    <location>
        <position position="308"/>
    </location>
    <ligand>
        <name>DNA</name>
        <dbReference type="ChEBI" id="CHEBI:16991"/>
    </ligand>
</feature>
<dbReference type="InterPro" id="IPR041445">
    <property type="entry name" value="AAA_lid_4"/>
</dbReference>
<dbReference type="GO" id="GO:0016787">
    <property type="term" value="F:hydrolase activity"/>
    <property type="evidence" value="ECO:0007669"/>
    <property type="project" value="UniProtKB-KW"/>
</dbReference>
<protein>
    <recommendedName>
        <fullName evidence="9">Holliday junction branch migration complex subunit RuvB</fullName>
        <ecNumber evidence="9">3.6.4.-</ecNumber>
    </recommendedName>
</protein>
<dbReference type="Gene3D" id="3.40.50.300">
    <property type="entry name" value="P-loop containing nucleotide triphosphate hydrolases"/>
    <property type="match status" value="1"/>
</dbReference>
<evidence type="ECO:0000256" key="5">
    <source>
        <dbReference type="ARBA" id="ARBA00022840"/>
    </source>
</evidence>
<comment type="caution">
    <text evidence="9">Lacks conserved residue(s) required for the propagation of feature annotation.</text>
</comment>
<feature type="binding site" evidence="9">
    <location>
        <position position="216"/>
    </location>
    <ligand>
        <name>ATP</name>
        <dbReference type="ChEBI" id="CHEBI:30616"/>
    </ligand>
</feature>
<feature type="binding site" evidence="9">
    <location>
        <position position="18"/>
    </location>
    <ligand>
        <name>ATP</name>
        <dbReference type="ChEBI" id="CHEBI:30616"/>
    </ligand>
</feature>
<evidence type="ECO:0000256" key="6">
    <source>
        <dbReference type="ARBA" id="ARBA00023125"/>
    </source>
</evidence>
<comment type="domain">
    <text evidence="9">Has 3 domains, the large (RuvB-L) and small ATPase (RuvB-S) domains and the C-terminal head (RuvB-H) domain. The head domain binds DNA, while the ATPase domains jointly bind ATP, ADP or are empty depending on the state of the subunit in the translocation cycle. During a single DNA translocation step the structure of each domain remains the same, but their relative positions change.</text>
</comment>
<comment type="catalytic activity">
    <reaction evidence="9">
        <text>ATP + H2O = ADP + phosphate + H(+)</text>
        <dbReference type="Rhea" id="RHEA:13065"/>
        <dbReference type="ChEBI" id="CHEBI:15377"/>
        <dbReference type="ChEBI" id="CHEBI:15378"/>
        <dbReference type="ChEBI" id="CHEBI:30616"/>
        <dbReference type="ChEBI" id="CHEBI:43474"/>
        <dbReference type="ChEBI" id="CHEBI:456216"/>
    </reaction>
</comment>
<evidence type="ECO:0000259" key="10">
    <source>
        <dbReference type="SMART" id="SM00382"/>
    </source>
</evidence>
<proteinExistence type="inferred from homology"/>
<dbReference type="EC" id="3.6.4.-" evidence="9"/>
<dbReference type="PANTHER" id="PTHR42848">
    <property type="match status" value="1"/>
</dbReference>
<dbReference type="GO" id="GO:0006310">
    <property type="term" value="P:DNA recombination"/>
    <property type="evidence" value="ECO:0007669"/>
    <property type="project" value="UniProtKB-UniRule"/>
</dbReference>
<comment type="caution">
    <text evidence="11">The sequence shown here is derived from an EMBL/GenBank/DDBJ whole genome shotgun (WGS) entry which is preliminary data.</text>
</comment>
<evidence type="ECO:0000256" key="4">
    <source>
        <dbReference type="ARBA" id="ARBA00022801"/>
    </source>
</evidence>
<feature type="binding site" evidence="9">
    <location>
        <position position="63"/>
    </location>
    <ligand>
        <name>ATP</name>
        <dbReference type="ChEBI" id="CHEBI:30616"/>
    </ligand>
</feature>
<keyword evidence="1 9" id="KW-0963">Cytoplasm</keyword>
<comment type="similarity">
    <text evidence="9">Belongs to the RuvB family.</text>
</comment>
<dbReference type="SUPFAM" id="SSF46785">
    <property type="entry name" value="Winged helix' DNA-binding domain"/>
    <property type="match status" value="1"/>
</dbReference>
<feature type="binding site" evidence="9">
    <location>
        <position position="65"/>
    </location>
    <ligand>
        <name>ATP</name>
        <dbReference type="ChEBI" id="CHEBI:30616"/>
    </ligand>
</feature>
<feature type="binding site" evidence="9">
    <location>
        <position position="64"/>
    </location>
    <ligand>
        <name>ATP</name>
        <dbReference type="ChEBI" id="CHEBI:30616"/>
    </ligand>
</feature>
<dbReference type="GO" id="GO:0005737">
    <property type="term" value="C:cytoplasm"/>
    <property type="evidence" value="ECO:0007669"/>
    <property type="project" value="UniProtKB-SubCell"/>
</dbReference>
<dbReference type="Pfam" id="PF05491">
    <property type="entry name" value="WHD_RuvB"/>
    <property type="match status" value="1"/>
</dbReference>
<keyword evidence="8 9" id="KW-0234">DNA repair</keyword>
<dbReference type="Pfam" id="PF05496">
    <property type="entry name" value="RuvB_N"/>
    <property type="match status" value="1"/>
</dbReference>
<keyword evidence="2 9" id="KW-0547">Nucleotide-binding</keyword>
<accession>A0A932YYV9</accession>
<name>A0A932YYV9_9BACT</name>
<dbReference type="AlphaFoldDB" id="A0A932YYV9"/>
<dbReference type="Proteomes" id="UP000756703">
    <property type="component" value="Unassembled WGS sequence"/>
</dbReference>
<dbReference type="GO" id="GO:0048476">
    <property type="term" value="C:Holliday junction resolvase complex"/>
    <property type="evidence" value="ECO:0007669"/>
    <property type="project" value="UniProtKB-UniRule"/>
</dbReference>
<dbReference type="HAMAP" id="MF_00016">
    <property type="entry name" value="DNA_HJ_migration_RuvB"/>
    <property type="match status" value="1"/>
</dbReference>
<keyword evidence="4 9" id="KW-0378">Hydrolase</keyword>